<name>A0A941I9K4_9BACI</name>
<protein>
    <submittedName>
        <fullName evidence="6">MurR/RpiR family transcriptional regulator</fullName>
    </submittedName>
</protein>
<reference evidence="6" key="1">
    <citation type="submission" date="2021-04" db="EMBL/GenBank/DDBJ databases">
        <title>Isolation and polyphasic classification of algal microorganism.</title>
        <authorList>
            <person name="Wang S."/>
        </authorList>
    </citation>
    <scope>NUCLEOTIDE SEQUENCE</scope>
    <source>
        <strain evidence="6">720a</strain>
    </source>
</reference>
<dbReference type="SUPFAM" id="SSF46689">
    <property type="entry name" value="Homeodomain-like"/>
    <property type="match status" value="1"/>
</dbReference>
<evidence type="ECO:0000313" key="6">
    <source>
        <dbReference type="EMBL" id="MBR7796864.1"/>
    </source>
</evidence>
<proteinExistence type="predicted"/>
<evidence type="ECO:0000313" key="7">
    <source>
        <dbReference type="Proteomes" id="UP000675284"/>
    </source>
</evidence>
<dbReference type="Gene3D" id="3.40.50.10490">
    <property type="entry name" value="Glucose-6-phosphate isomerase like protein, domain 1"/>
    <property type="match status" value="1"/>
</dbReference>
<dbReference type="PROSITE" id="PS51464">
    <property type="entry name" value="SIS"/>
    <property type="match status" value="1"/>
</dbReference>
<dbReference type="CDD" id="cd05013">
    <property type="entry name" value="SIS_RpiR"/>
    <property type="match status" value="1"/>
</dbReference>
<dbReference type="InterPro" id="IPR035472">
    <property type="entry name" value="RpiR-like_SIS"/>
</dbReference>
<dbReference type="Proteomes" id="UP000675284">
    <property type="component" value="Unassembled WGS sequence"/>
</dbReference>
<evidence type="ECO:0000256" key="3">
    <source>
        <dbReference type="ARBA" id="ARBA00023163"/>
    </source>
</evidence>
<feature type="domain" description="SIS" evidence="5">
    <location>
        <begin position="111"/>
        <end position="251"/>
    </location>
</feature>
<dbReference type="GO" id="GO:0003677">
    <property type="term" value="F:DNA binding"/>
    <property type="evidence" value="ECO:0007669"/>
    <property type="project" value="UniProtKB-KW"/>
</dbReference>
<keyword evidence="3" id="KW-0804">Transcription</keyword>
<dbReference type="SUPFAM" id="SSF53697">
    <property type="entry name" value="SIS domain"/>
    <property type="match status" value="1"/>
</dbReference>
<dbReference type="GO" id="GO:1901135">
    <property type="term" value="P:carbohydrate derivative metabolic process"/>
    <property type="evidence" value="ECO:0007669"/>
    <property type="project" value="InterPro"/>
</dbReference>
<dbReference type="Pfam" id="PF01418">
    <property type="entry name" value="HTH_6"/>
    <property type="match status" value="1"/>
</dbReference>
<dbReference type="Gene3D" id="1.10.10.10">
    <property type="entry name" value="Winged helix-like DNA-binding domain superfamily/Winged helix DNA-binding domain"/>
    <property type="match status" value="1"/>
</dbReference>
<dbReference type="GO" id="GO:0003700">
    <property type="term" value="F:DNA-binding transcription factor activity"/>
    <property type="evidence" value="ECO:0007669"/>
    <property type="project" value="InterPro"/>
</dbReference>
<evidence type="ECO:0000259" key="5">
    <source>
        <dbReference type="PROSITE" id="PS51464"/>
    </source>
</evidence>
<keyword evidence="7" id="KW-1185">Reference proteome</keyword>
<dbReference type="InterPro" id="IPR000281">
    <property type="entry name" value="HTH_RpiR"/>
</dbReference>
<dbReference type="RefSeq" id="WP_026680093.1">
    <property type="nucleotide sequence ID" value="NZ_BAAACY010000111.1"/>
</dbReference>
<feature type="domain" description="HTH rpiR-type" evidence="4">
    <location>
        <begin position="2"/>
        <end position="78"/>
    </location>
</feature>
<accession>A0A941I9K4</accession>
<dbReference type="InterPro" id="IPR001347">
    <property type="entry name" value="SIS_dom"/>
</dbReference>
<sequence length="269" mass="30191">MRSILDEIQLKYQTLSKTEKKIADYIIHHSETLLNIHIQELADRINVSIATITRFCKKIGATSFVEFKILLRDAVEETLETHNAVEKVDQIYHSVIKSTNSLTSIQKYETACDWIVSSKAIHIYGLGSSGLSAQELKLRLARMGFTVDTHTDSHDMIINASILTSEDLVIAISSSGKTQEVIDGVKLAQKNNAKIIAVTNFSKTKLANSSDLILYTSNLKTYQEIGFMNSQLSILLSLDILSMLLLLHKEDAQEKHDLTLHALNEYKKI</sequence>
<dbReference type="EMBL" id="JAGSOT010000036">
    <property type="protein sequence ID" value="MBR7796864.1"/>
    <property type="molecule type" value="Genomic_DNA"/>
</dbReference>
<evidence type="ECO:0000259" key="4">
    <source>
        <dbReference type="PROSITE" id="PS51071"/>
    </source>
</evidence>
<dbReference type="InterPro" id="IPR009057">
    <property type="entry name" value="Homeodomain-like_sf"/>
</dbReference>
<dbReference type="InterPro" id="IPR047640">
    <property type="entry name" value="RpiR-like"/>
</dbReference>
<evidence type="ECO:0000256" key="1">
    <source>
        <dbReference type="ARBA" id="ARBA00023015"/>
    </source>
</evidence>
<dbReference type="PROSITE" id="PS51071">
    <property type="entry name" value="HTH_RPIR"/>
    <property type="match status" value="1"/>
</dbReference>
<dbReference type="GO" id="GO:0097367">
    <property type="term" value="F:carbohydrate derivative binding"/>
    <property type="evidence" value="ECO:0007669"/>
    <property type="project" value="InterPro"/>
</dbReference>
<dbReference type="PANTHER" id="PTHR30514">
    <property type="entry name" value="GLUCOKINASE"/>
    <property type="match status" value="1"/>
</dbReference>
<dbReference type="InterPro" id="IPR036388">
    <property type="entry name" value="WH-like_DNA-bd_sf"/>
</dbReference>
<dbReference type="PANTHER" id="PTHR30514:SF21">
    <property type="entry name" value="RPIR-FAMILY TRANSCRIPTIONAL REGULATOR"/>
    <property type="match status" value="1"/>
</dbReference>
<keyword evidence="1" id="KW-0805">Transcription regulation</keyword>
<dbReference type="AlphaFoldDB" id="A0A941I9K4"/>
<dbReference type="Pfam" id="PF01380">
    <property type="entry name" value="SIS"/>
    <property type="match status" value="1"/>
</dbReference>
<evidence type="ECO:0000256" key="2">
    <source>
        <dbReference type="ARBA" id="ARBA00023125"/>
    </source>
</evidence>
<dbReference type="InterPro" id="IPR046348">
    <property type="entry name" value="SIS_dom_sf"/>
</dbReference>
<organism evidence="6 7">
    <name type="scientific">Virgibacillus salarius</name>
    <dbReference type="NCBI Taxonomy" id="447199"/>
    <lineage>
        <taxon>Bacteria</taxon>
        <taxon>Bacillati</taxon>
        <taxon>Bacillota</taxon>
        <taxon>Bacilli</taxon>
        <taxon>Bacillales</taxon>
        <taxon>Bacillaceae</taxon>
        <taxon>Virgibacillus</taxon>
    </lineage>
</organism>
<gene>
    <name evidence="6" type="ORF">KCX74_12510</name>
</gene>
<comment type="caution">
    <text evidence="6">The sequence shown here is derived from an EMBL/GenBank/DDBJ whole genome shotgun (WGS) entry which is preliminary data.</text>
</comment>
<keyword evidence="2" id="KW-0238">DNA-binding</keyword>